<keyword evidence="3 9" id="KW-0808">Transferase</keyword>
<feature type="transmembrane region" description="Helical" evidence="7">
    <location>
        <begin position="48"/>
        <end position="70"/>
    </location>
</feature>
<feature type="transmembrane region" description="Helical" evidence="7">
    <location>
        <begin position="20"/>
        <end position="42"/>
    </location>
</feature>
<evidence type="ECO:0000256" key="1">
    <source>
        <dbReference type="ARBA" id="ARBA00004141"/>
    </source>
</evidence>
<accession>A0A1I4SIL7</accession>
<dbReference type="AlphaFoldDB" id="A0A1I4SIL7"/>
<dbReference type="Proteomes" id="UP000182961">
    <property type="component" value="Unassembled WGS sequence"/>
</dbReference>
<dbReference type="eggNOG" id="COG2148">
    <property type="taxonomic scope" value="Bacteria"/>
</dbReference>
<evidence type="ECO:0000313" key="9">
    <source>
        <dbReference type="EMBL" id="SFM64191.1"/>
    </source>
</evidence>
<evidence type="ECO:0000259" key="8">
    <source>
        <dbReference type="Pfam" id="PF02397"/>
    </source>
</evidence>
<evidence type="ECO:0000256" key="4">
    <source>
        <dbReference type="ARBA" id="ARBA00022692"/>
    </source>
</evidence>
<dbReference type="Pfam" id="PF02397">
    <property type="entry name" value="Bac_transf"/>
    <property type="match status" value="1"/>
</dbReference>
<keyword evidence="6 7" id="KW-0472">Membrane</keyword>
<organism evidence="9 10">
    <name type="scientific">Flavobacterium succinicans</name>
    <dbReference type="NCBI Taxonomy" id="29536"/>
    <lineage>
        <taxon>Bacteria</taxon>
        <taxon>Pseudomonadati</taxon>
        <taxon>Bacteroidota</taxon>
        <taxon>Flavobacteriia</taxon>
        <taxon>Flavobacteriales</taxon>
        <taxon>Flavobacteriaceae</taxon>
        <taxon>Flavobacterium</taxon>
    </lineage>
</organism>
<protein>
    <submittedName>
        <fullName evidence="9">Exopolysaccharide biosynthesis polyprenyl glycosylphosphotransferase</fullName>
    </submittedName>
</protein>
<name>A0A1I4SIL7_9FLAO</name>
<keyword evidence="5 7" id="KW-1133">Transmembrane helix</keyword>
<evidence type="ECO:0000256" key="3">
    <source>
        <dbReference type="ARBA" id="ARBA00022679"/>
    </source>
</evidence>
<dbReference type="InterPro" id="IPR017475">
    <property type="entry name" value="EPS_sugar_tfrase"/>
</dbReference>
<comment type="subcellular location">
    <subcellularLocation>
        <location evidence="1">Membrane</location>
        <topology evidence="1">Multi-pass membrane protein</topology>
    </subcellularLocation>
</comment>
<feature type="transmembrane region" description="Helical" evidence="7">
    <location>
        <begin position="278"/>
        <end position="305"/>
    </location>
</feature>
<comment type="similarity">
    <text evidence="2">Belongs to the bacterial sugar transferase family.</text>
</comment>
<evidence type="ECO:0000256" key="7">
    <source>
        <dbReference type="SAM" id="Phobius"/>
    </source>
</evidence>
<dbReference type="Gene3D" id="3.40.50.720">
    <property type="entry name" value="NAD(P)-binding Rossmann-like Domain"/>
    <property type="match status" value="1"/>
</dbReference>
<sequence>MFKSKIHFELSERKLLLRIVDLIVVLFGLYVLTFFFTISYFTFSKANFYWTVVFSVYLLLFGGIFEMYNLQVASNAFEILKSTLLTTSLTALVYLFTPILSPKLPETRLELLLFYCTIFISLYVWRIFYARFLASNRFAQNVILICDKSQLQQLVLDLQEADPYYRIIGYVNSDVSNTEELTKGLKREIPIDKLKKYVTRYKVSEIVVASQKTDGITTDLYHDLLHLLESGISIREYVHVFENKTKRIPVHQIEQDFYRFFPFSRSNNNKLYLYQVRFFELITAFVGLLLAAMMVPFLLVANWFWNRGPLFYTQERVGKDGVVFEIYKFRSMVTHAEVNGAAFSKMGDTRVTPFGKFLRKTRIDEFPQFLNILKGDMSVIGPRPERPMFVEEIAAIMPFYETRHIIKPGLTGWAQVNYNYGESIEESLIKLQYDLYYIKHRGVFIDMNIIFKTISTVIFYRGQ</sequence>
<dbReference type="EMBL" id="FOUT01000001">
    <property type="protein sequence ID" value="SFM64191.1"/>
    <property type="molecule type" value="Genomic_DNA"/>
</dbReference>
<feature type="domain" description="Bacterial sugar transferase" evidence="8">
    <location>
        <begin position="277"/>
        <end position="458"/>
    </location>
</feature>
<feature type="transmembrane region" description="Helical" evidence="7">
    <location>
        <begin position="112"/>
        <end position="129"/>
    </location>
</feature>
<dbReference type="GO" id="GO:0016780">
    <property type="term" value="F:phosphotransferase activity, for other substituted phosphate groups"/>
    <property type="evidence" value="ECO:0007669"/>
    <property type="project" value="TreeGrafter"/>
</dbReference>
<keyword evidence="4 7" id="KW-0812">Transmembrane</keyword>
<proteinExistence type="inferred from homology"/>
<dbReference type="PANTHER" id="PTHR30576">
    <property type="entry name" value="COLANIC BIOSYNTHESIS UDP-GLUCOSE LIPID CARRIER TRANSFERASE"/>
    <property type="match status" value="1"/>
</dbReference>
<dbReference type="NCBIfam" id="TIGR03025">
    <property type="entry name" value="EPS_sugtrans"/>
    <property type="match status" value="1"/>
</dbReference>
<dbReference type="InterPro" id="IPR003362">
    <property type="entry name" value="Bact_transf"/>
</dbReference>
<evidence type="ECO:0000256" key="5">
    <source>
        <dbReference type="ARBA" id="ARBA00022989"/>
    </source>
</evidence>
<gene>
    <name evidence="9" type="ORF">SAMN05444143_101841</name>
</gene>
<evidence type="ECO:0000256" key="6">
    <source>
        <dbReference type="ARBA" id="ARBA00023136"/>
    </source>
</evidence>
<evidence type="ECO:0000313" key="10">
    <source>
        <dbReference type="Proteomes" id="UP000182961"/>
    </source>
</evidence>
<dbReference type="GO" id="GO:0016020">
    <property type="term" value="C:membrane"/>
    <property type="evidence" value="ECO:0007669"/>
    <property type="project" value="UniProtKB-SubCell"/>
</dbReference>
<dbReference type="PANTHER" id="PTHR30576:SF0">
    <property type="entry name" value="UNDECAPRENYL-PHOSPHATE N-ACETYLGALACTOSAMINYL 1-PHOSPHATE TRANSFERASE-RELATED"/>
    <property type="match status" value="1"/>
</dbReference>
<keyword evidence="10" id="KW-1185">Reference proteome</keyword>
<feature type="transmembrane region" description="Helical" evidence="7">
    <location>
        <begin position="82"/>
        <end position="100"/>
    </location>
</feature>
<dbReference type="RefSeq" id="WP_024981605.1">
    <property type="nucleotide sequence ID" value="NZ_CBCRUM010000007.1"/>
</dbReference>
<reference evidence="10" key="1">
    <citation type="submission" date="2016-10" db="EMBL/GenBank/DDBJ databases">
        <authorList>
            <person name="Varghese N."/>
            <person name="Submissions S."/>
        </authorList>
    </citation>
    <scope>NUCLEOTIDE SEQUENCE [LARGE SCALE GENOMIC DNA]</scope>
    <source>
        <strain evidence="10">DSM 4002</strain>
    </source>
</reference>
<evidence type="ECO:0000256" key="2">
    <source>
        <dbReference type="ARBA" id="ARBA00006464"/>
    </source>
</evidence>